<name>A0ABR2YZW3_9CHLO</name>
<keyword evidence="2" id="KW-1185">Reference proteome</keyword>
<reference evidence="1 2" key="1">
    <citation type="journal article" date="2024" name="Nat. Commun.">
        <title>Phylogenomics reveals the evolutionary origins of lichenization in chlorophyte algae.</title>
        <authorList>
            <person name="Puginier C."/>
            <person name="Libourel C."/>
            <person name="Otte J."/>
            <person name="Skaloud P."/>
            <person name="Haon M."/>
            <person name="Grisel S."/>
            <person name="Petersen M."/>
            <person name="Berrin J.G."/>
            <person name="Delaux P.M."/>
            <person name="Dal Grande F."/>
            <person name="Keller J."/>
        </authorList>
    </citation>
    <scope>NUCLEOTIDE SEQUENCE [LARGE SCALE GENOMIC DNA]</scope>
    <source>
        <strain evidence="1 2">SAG 216-7</strain>
    </source>
</reference>
<evidence type="ECO:0000313" key="2">
    <source>
        <dbReference type="Proteomes" id="UP001491310"/>
    </source>
</evidence>
<dbReference type="Proteomes" id="UP001491310">
    <property type="component" value="Unassembled WGS sequence"/>
</dbReference>
<gene>
    <name evidence="1" type="ORF">WJX75_001732</name>
</gene>
<protein>
    <submittedName>
        <fullName evidence="1">Uncharacterized protein</fullName>
    </submittedName>
</protein>
<organism evidence="1 2">
    <name type="scientific">Coccomyxa subellipsoidea</name>
    <dbReference type="NCBI Taxonomy" id="248742"/>
    <lineage>
        <taxon>Eukaryota</taxon>
        <taxon>Viridiplantae</taxon>
        <taxon>Chlorophyta</taxon>
        <taxon>core chlorophytes</taxon>
        <taxon>Trebouxiophyceae</taxon>
        <taxon>Trebouxiophyceae incertae sedis</taxon>
        <taxon>Coccomyxaceae</taxon>
        <taxon>Coccomyxa</taxon>
    </lineage>
</organism>
<comment type="caution">
    <text evidence="1">The sequence shown here is derived from an EMBL/GenBank/DDBJ whole genome shotgun (WGS) entry which is preliminary data.</text>
</comment>
<evidence type="ECO:0000313" key="1">
    <source>
        <dbReference type="EMBL" id="KAK9917192.1"/>
    </source>
</evidence>
<proteinExistence type="predicted"/>
<dbReference type="EMBL" id="JALJOT010000002">
    <property type="protein sequence ID" value="KAK9917192.1"/>
    <property type="molecule type" value="Genomic_DNA"/>
</dbReference>
<accession>A0ABR2YZW3</accession>
<sequence length="476" mass="52884">MAPKRTRQPAQADDLVESLSAQCLPKLVLQQVSNQRVKQGSQKLSASELQKIGQERRASGRENTIKKYDSIIKRFEWFLLHDEEGRKRAQPYDGNMVRAGVDVAVRFLHWVGKNWPGLDWPQKASELRLKVLEGAHSALQSRYAAELAALPAEKRRKVSLSSLKDDTTYGAVYDTLKNNMAAKGMRPSGGVDPQDNTVEDTLTIGQYTKLMKLLLASPSATALRDRSSFAYLYASVGRADDGRMIFLADMMSPREIKCIGPCPAFMLAFVQKGGKTLENGKAMAIKRYVRDEMGIHVRKVTHIFRVLATRNLDEEGIDERTVKELESTNAVKNSMKSVPAALDYLALVVVQDALEDAERYPENPVHALLLGSPLFMKLLEQYEEDKAAHSFDSMRPMTAASHMLEGRGAARTSYASELASQQRSFQHLEAIVARMEPSGQPEDMVEAMEEALLPELGEPGDEAPLLQLAALSDSSY</sequence>